<evidence type="ECO:0000256" key="1">
    <source>
        <dbReference type="SAM" id="SignalP"/>
    </source>
</evidence>
<keyword evidence="3" id="KW-1185">Reference proteome</keyword>
<gene>
    <name evidence="2" type="ORF">AB4875_08700</name>
</gene>
<dbReference type="PROSITE" id="PS51009">
    <property type="entry name" value="CYTCII"/>
    <property type="match status" value="1"/>
</dbReference>
<reference evidence="2 3" key="1">
    <citation type="journal article" date="2011" name="Int. J. Syst. Evol. Microbiol.">
        <title>Zhongshania antarctica gen. nov., sp. nov. and Zhongshania guokunii sp. nov., gammaproteobacteria respectively isolated from coastal attached (fast) ice and surface seawater of the Antarctic.</title>
        <authorList>
            <person name="Li H.J."/>
            <person name="Zhang X.Y."/>
            <person name="Chen C.X."/>
            <person name="Zhang Y.J."/>
            <person name="Gao Z.M."/>
            <person name="Yu Y."/>
            <person name="Chen X.L."/>
            <person name="Chen B."/>
            <person name="Zhang Y.Z."/>
        </authorList>
    </citation>
    <scope>NUCLEOTIDE SEQUENCE [LARGE SCALE GENOMIC DNA]</scope>
    <source>
        <strain evidence="2 3">R06B22</strain>
    </source>
</reference>
<dbReference type="InterPro" id="IPR010980">
    <property type="entry name" value="Cyt_c/b562"/>
</dbReference>
<dbReference type="InterPro" id="IPR002321">
    <property type="entry name" value="Cyt_c_II"/>
</dbReference>
<dbReference type="Gene3D" id="1.20.120.10">
    <property type="entry name" value="Cytochrome c/b562"/>
    <property type="match status" value="1"/>
</dbReference>
<accession>A0ABV3TVB3</accession>
<dbReference type="Proteomes" id="UP001557484">
    <property type="component" value="Unassembled WGS sequence"/>
</dbReference>
<evidence type="ECO:0000313" key="2">
    <source>
        <dbReference type="EMBL" id="MEX1665568.1"/>
    </source>
</evidence>
<keyword evidence="1" id="KW-0732">Signal</keyword>
<dbReference type="Pfam" id="PF01322">
    <property type="entry name" value="Cytochrom_C_2"/>
    <property type="match status" value="1"/>
</dbReference>
<dbReference type="EMBL" id="JBFRYB010000001">
    <property type="protein sequence ID" value="MEX1665568.1"/>
    <property type="molecule type" value="Genomic_DNA"/>
</dbReference>
<name>A0ABV3TVB3_9GAMM</name>
<feature type="chain" id="PRO_5045178850" evidence="1">
    <location>
        <begin position="27"/>
        <end position="164"/>
    </location>
</feature>
<dbReference type="RefSeq" id="WP_368375671.1">
    <property type="nucleotide sequence ID" value="NZ_JBFRYB010000001.1"/>
</dbReference>
<proteinExistence type="predicted"/>
<protein>
    <submittedName>
        <fullName evidence="2">Cytochrome c</fullName>
    </submittedName>
</protein>
<organism evidence="2 3">
    <name type="scientific">Zhongshania arctica</name>
    <dbReference type="NCBI Taxonomy" id="3238302"/>
    <lineage>
        <taxon>Bacteria</taxon>
        <taxon>Pseudomonadati</taxon>
        <taxon>Pseudomonadota</taxon>
        <taxon>Gammaproteobacteria</taxon>
        <taxon>Cellvibrionales</taxon>
        <taxon>Spongiibacteraceae</taxon>
        <taxon>Zhongshania</taxon>
    </lineage>
</organism>
<comment type="caution">
    <text evidence="2">The sequence shown here is derived from an EMBL/GenBank/DDBJ whole genome shotgun (WGS) entry which is preliminary data.</text>
</comment>
<sequence length="164" mass="18122">MKFRKSGIAVLAITIAICIAPAPSFAGDKEKSAVDLSPELMTLLKAEMGELGNGIQSVALSIATADWKAVNETAKKMHASYIMKKSLTPAQSLELRQKLPSKFKRLDMEFHARAKQLAQAAESQDPELVAFRYSRLVEGCANCHSVFANKRFPGFEHQPQKHQH</sequence>
<dbReference type="SUPFAM" id="SSF47175">
    <property type="entry name" value="Cytochromes"/>
    <property type="match status" value="1"/>
</dbReference>
<feature type="signal peptide" evidence="1">
    <location>
        <begin position="1"/>
        <end position="26"/>
    </location>
</feature>
<evidence type="ECO:0000313" key="3">
    <source>
        <dbReference type="Proteomes" id="UP001557484"/>
    </source>
</evidence>